<keyword evidence="5" id="KW-0067">ATP-binding</keyword>
<dbReference type="STRING" id="162209.IJ22_43570"/>
<keyword evidence="10" id="KW-1185">Reference proteome</keyword>
<organism evidence="9 10">
    <name type="scientific">Paenibacillus naphthalenovorans</name>
    <dbReference type="NCBI Taxonomy" id="162209"/>
    <lineage>
        <taxon>Bacteria</taxon>
        <taxon>Bacillati</taxon>
        <taxon>Bacillota</taxon>
        <taxon>Bacilli</taxon>
        <taxon>Bacillales</taxon>
        <taxon>Paenibacillaceae</taxon>
        <taxon>Paenibacillus</taxon>
    </lineage>
</organism>
<dbReference type="KEGG" id="pnp:IJ22_43570"/>
<dbReference type="Pfam" id="PF07005">
    <property type="entry name" value="SBD_N"/>
    <property type="match status" value="1"/>
</dbReference>
<dbReference type="SUPFAM" id="SSF142764">
    <property type="entry name" value="YgbK-like"/>
    <property type="match status" value="1"/>
</dbReference>
<evidence type="ECO:0000256" key="2">
    <source>
        <dbReference type="ARBA" id="ARBA00022679"/>
    </source>
</evidence>
<evidence type="ECO:0000256" key="3">
    <source>
        <dbReference type="ARBA" id="ARBA00022741"/>
    </source>
</evidence>
<comment type="similarity">
    <text evidence="1">Belongs to the four-carbon acid sugar kinase family.</text>
</comment>
<dbReference type="Pfam" id="PF17042">
    <property type="entry name" value="NBD_C"/>
    <property type="match status" value="1"/>
</dbReference>
<reference evidence="10" key="1">
    <citation type="submission" date="2015-12" db="EMBL/GenBank/DDBJ databases">
        <title>Complete genome sequences of two moderately thermophilic Paenibacillus species.</title>
        <authorList>
            <person name="Butler R.III."/>
            <person name="Wang J."/>
            <person name="Stark B.C."/>
            <person name="Pombert J.-F."/>
        </authorList>
    </citation>
    <scope>NUCLEOTIDE SEQUENCE [LARGE SCALE GENOMIC DNA]</scope>
    <source>
        <strain evidence="10">32O-Y</strain>
    </source>
</reference>
<keyword evidence="3" id="KW-0547">Nucleotide-binding</keyword>
<dbReference type="InterPro" id="IPR037051">
    <property type="entry name" value="4-carb_acid_sugar_kinase_N_sf"/>
</dbReference>
<dbReference type="GO" id="GO:0005524">
    <property type="term" value="F:ATP binding"/>
    <property type="evidence" value="ECO:0007669"/>
    <property type="project" value="UniProtKB-KW"/>
</dbReference>
<keyword evidence="2" id="KW-0808">Transferase</keyword>
<protein>
    <submittedName>
        <fullName evidence="9">Hrp-dependent type III effector protein</fullName>
    </submittedName>
</protein>
<evidence type="ECO:0000259" key="7">
    <source>
        <dbReference type="Pfam" id="PF07005"/>
    </source>
</evidence>
<name>A0A0U2VMW7_9BACL</name>
<dbReference type="Proteomes" id="UP000061660">
    <property type="component" value="Chromosome"/>
</dbReference>
<keyword evidence="6" id="KW-0119">Carbohydrate metabolism</keyword>
<sequence length="428" mass="46977">MLKLAMIADDLTGANDSGVQLARYGLNTSVLFELDETAFDQDAVVIDTDSRWLPQSQAYDKVKKASQVLKSGSFDVIYKKVDSTLRGNLGTEIDALYDVFHPDFVVIAPAYPRNGRTTVKGIHYLYGKPLGETEIARDPKTPVRDSYIPSIVQGQSERPVALVTYEELRSGFEQVQAKLKQCRGDQIRYIVFDAEREEDLRLIVQLMSRSGHSVCWVGSAGLANYLPEVYGLHPKRIELDIPRDPKPVLLVAGSVSSTTRKQLDIVLEQPHIKGIEMRSSLLVADEASREAEMQRVYEQAKRALEDQVDIALFSSGRPEDIEEAQRLGKKNGMDESAVSNSISAALGTVTSRLTEACEVKGLVLTGGDTAKQVCMQLGVTGFHLIAEVETGIPLGRTIGSRPMYAITKAGAFGTDLSLLNSIQKLKGE</sequence>
<dbReference type="AlphaFoldDB" id="A0A0U2VMW7"/>
<keyword evidence="4" id="KW-0418">Kinase</keyword>
<evidence type="ECO:0000313" key="10">
    <source>
        <dbReference type="Proteomes" id="UP000061660"/>
    </source>
</evidence>
<dbReference type="EMBL" id="CP013652">
    <property type="protein sequence ID" value="ALS24643.1"/>
    <property type="molecule type" value="Genomic_DNA"/>
</dbReference>
<dbReference type="InterPro" id="IPR042213">
    <property type="entry name" value="NBD_C_sf"/>
</dbReference>
<dbReference type="PATRIC" id="fig|162209.4.peg.4599"/>
<reference evidence="9 10" key="2">
    <citation type="journal article" date="2016" name="Genome Announc.">
        <title>Complete Genome Sequences of Two Interactive Moderate Thermophiles, Paenibacillus napthalenovorans 32O-Y and Paenibacillus sp. 32O-W.</title>
        <authorList>
            <person name="Butler R.R.III."/>
            <person name="Wang J."/>
            <person name="Stark B.C."/>
            <person name="Pombert J.F."/>
        </authorList>
    </citation>
    <scope>NUCLEOTIDE SEQUENCE [LARGE SCALE GENOMIC DNA]</scope>
    <source>
        <strain evidence="9 10">32O-Y</strain>
    </source>
</reference>
<dbReference type="InterPro" id="IPR010737">
    <property type="entry name" value="4-carb_acid_sugar_kinase_N"/>
</dbReference>
<evidence type="ECO:0000256" key="6">
    <source>
        <dbReference type="ARBA" id="ARBA00023277"/>
    </source>
</evidence>
<dbReference type="Gene3D" id="3.40.50.10840">
    <property type="entry name" value="Putative sugar-binding, N-terminal domain"/>
    <property type="match status" value="1"/>
</dbReference>
<evidence type="ECO:0000256" key="4">
    <source>
        <dbReference type="ARBA" id="ARBA00022777"/>
    </source>
</evidence>
<evidence type="ECO:0000256" key="1">
    <source>
        <dbReference type="ARBA" id="ARBA00005715"/>
    </source>
</evidence>
<accession>A0A0U2VMW7</accession>
<evidence type="ECO:0000313" key="9">
    <source>
        <dbReference type="EMBL" id="ALS24643.1"/>
    </source>
</evidence>
<proteinExistence type="inferred from homology"/>
<gene>
    <name evidence="9" type="ORF">IJ22_43570</name>
</gene>
<dbReference type="GO" id="GO:0016301">
    <property type="term" value="F:kinase activity"/>
    <property type="evidence" value="ECO:0007669"/>
    <property type="project" value="UniProtKB-KW"/>
</dbReference>
<feature type="domain" description="Four-carbon acid sugar kinase N-terminal" evidence="7">
    <location>
        <begin position="4"/>
        <end position="226"/>
    </location>
</feature>
<dbReference type="Gene3D" id="3.40.980.20">
    <property type="entry name" value="Four-carbon acid sugar kinase, nucleotide binding domain"/>
    <property type="match status" value="1"/>
</dbReference>
<feature type="domain" description="Four-carbon acid sugar kinase nucleotide binding" evidence="8">
    <location>
        <begin position="249"/>
        <end position="415"/>
    </location>
</feature>
<dbReference type="InterPro" id="IPR031475">
    <property type="entry name" value="NBD_C"/>
</dbReference>
<evidence type="ECO:0000259" key="8">
    <source>
        <dbReference type="Pfam" id="PF17042"/>
    </source>
</evidence>
<evidence type="ECO:0000256" key="5">
    <source>
        <dbReference type="ARBA" id="ARBA00022840"/>
    </source>
</evidence>